<dbReference type="AlphaFoldDB" id="D7G6N1"/>
<dbReference type="InParanoid" id="D7G6N1"/>
<proteinExistence type="predicted"/>
<gene>
    <name evidence="1" type="ORF">Esi_0776_0004</name>
</gene>
<organism evidence="1 2">
    <name type="scientific">Ectocarpus siliculosus</name>
    <name type="common">Brown alga</name>
    <name type="synonym">Conferva siliculosa</name>
    <dbReference type="NCBI Taxonomy" id="2880"/>
    <lineage>
        <taxon>Eukaryota</taxon>
        <taxon>Sar</taxon>
        <taxon>Stramenopiles</taxon>
        <taxon>Ochrophyta</taxon>
        <taxon>PX clade</taxon>
        <taxon>Phaeophyceae</taxon>
        <taxon>Ectocarpales</taxon>
        <taxon>Ectocarpaceae</taxon>
        <taxon>Ectocarpus</taxon>
    </lineage>
</organism>
<dbReference type="Proteomes" id="UP000002630">
    <property type="component" value="Unassembled WGS sequence"/>
</dbReference>
<keyword evidence="2" id="KW-1185">Reference proteome</keyword>
<reference evidence="1 2" key="1">
    <citation type="journal article" date="2010" name="Nature">
        <title>The Ectocarpus genome and the independent evolution of multicellularity in brown algae.</title>
        <authorList>
            <person name="Cock J.M."/>
            <person name="Sterck L."/>
            <person name="Rouze P."/>
            <person name="Scornet D."/>
            <person name="Allen A.E."/>
            <person name="Amoutzias G."/>
            <person name="Anthouard V."/>
            <person name="Artiguenave F."/>
            <person name="Aury J.M."/>
            <person name="Badger J.H."/>
            <person name="Beszteri B."/>
            <person name="Billiau K."/>
            <person name="Bonnet E."/>
            <person name="Bothwell J.H."/>
            <person name="Bowler C."/>
            <person name="Boyen C."/>
            <person name="Brownlee C."/>
            <person name="Carrano C.J."/>
            <person name="Charrier B."/>
            <person name="Cho G.Y."/>
            <person name="Coelho S.M."/>
            <person name="Collen J."/>
            <person name="Corre E."/>
            <person name="Da Silva C."/>
            <person name="Delage L."/>
            <person name="Delaroque N."/>
            <person name="Dittami S.M."/>
            <person name="Doulbeau S."/>
            <person name="Elias M."/>
            <person name="Farnham G."/>
            <person name="Gachon C.M."/>
            <person name="Gschloessl B."/>
            <person name="Heesch S."/>
            <person name="Jabbari K."/>
            <person name="Jubin C."/>
            <person name="Kawai H."/>
            <person name="Kimura K."/>
            <person name="Kloareg B."/>
            <person name="Kupper F.C."/>
            <person name="Lang D."/>
            <person name="Le Bail A."/>
            <person name="Leblanc C."/>
            <person name="Lerouge P."/>
            <person name="Lohr M."/>
            <person name="Lopez P.J."/>
            <person name="Martens C."/>
            <person name="Maumus F."/>
            <person name="Michel G."/>
            <person name="Miranda-Saavedra D."/>
            <person name="Morales J."/>
            <person name="Moreau H."/>
            <person name="Motomura T."/>
            <person name="Nagasato C."/>
            <person name="Napoli C.A."/>
            <person name="Nelson D.R."/>
            <person name="Nyvall-Collen P."/>
            <person name="Peters A.F."/>
            <person name="Pommier C."/>
            <person name="Potin P."/>
            <person name="Poulain J."/>
            <person name="Quesneville H."/>
            <person name="Read B."/>
            <person name="Rensing S.A."/>
            <person name="Ritter A."/>
            <person name="Rousvoal S."/>
            <person name="Samanta M."/>
            <person name="Samson G."/>
            <person name="Schroeder D.C."/>
            <person name="Segurens B."/>
            <person name="Strittmatter M."/>
            <person name="Tonon T."/>
            <person name="Tregear J.W."/>
            <person name="Valentin K."/>
            <person name="von Dassow P."/>
            <person name="Yamagishi T."/>
            <person name="Van de Peer Y."/>
            <person name="Wincker P."/>
        </authorList>
    </citation>
    <scope>NUCLEOTIDE SEQUENCE [LARGE SCALE GENOMIC DNA]</scope>
    <source>
        <strain evidence="2">Ec32 / CCAP1310/4</strain>
    </source>
</reference>
<dbReference type="EMBL" id="FN649760">
    <property type="protein sequence ID" value="CBJ33970.1"/>
    <property type="molecule type" value="Genomic_DNA"/>
</dbReference>
<evidence type="ECO:0000313" key="1">
    <source>
        <dbReference type="EMBL" id="CBJ33970.1"/>
    </source>
</evidence>
<protein>
    <submittedName>
        <fullName evidence="1">Uncharacterized protein</fullName>
    </submittedName>
</protein>
<sequence length="63" mass="7168">MTGPRRCTAAILTIPSSDFHKPEIMRFLAPYYVEKDSLVVPETPAADVYVQDDDLEAYLNDMF</sequence>
<dbReference type="OrthoDB" id="212949at2759"/>
<name>D7G6N1_ECTSI</name>
<accession>D7G6N1</accession>
<evidence type="ECO:0000313" key="2">
    <source>
        <dbReference type="Proteomes" id="UP000002630"/>
    </source>
</evidence>